<dbReference type="GO" id="GO:0030077">
    <property type="term" value="C:plasma membrane light-harvesting complex"/>
    <property type="evidence" value="ECO:0007669"/>
    <property type="project" value="InterPro"/>
</dbReference>
<dbReference type="AlphaFoldDB" id="A0A6G8PXY3"/>
<sequence>MEREERTDRFTAVEDRFAGYTVYDRDGDKVGKVDDLFLDESDRPEYVGVKMGFFGLSSTLIPMDAVRVDEGSQALYVQAEKEQVKNGPRFDDDSEITPTTSARCASTTASGPPSSRRGRAPTAPTSGTTPRPPATPRPAGSARAWSRATPSPASSAATRRTTRASTSAPATTSRTRTS</sequence>
<feature type="compositionally biased region" description="Low complexity" evidence="1">
    <location>
        <begin position="137"/>
        <end position="178"/>
    </location>
</feature>
<dbReference type="Pfam" id="PF05239">
    <property type="entry name" value="PRC"/>
    <property type="match status" value="1"/>
</dbReference>
<evidence type="ECO:0000313" key="3">
    <source>
        <dbReference type="EMBL" id="QIN79028.1"/>
    </source>
</evidence>
<dbReference type="GO" id="GO:0019684">
    <property type="term" value="P:photosynthesis, light reaction"/>
    <property type="evidence" value="ECO:0007669"/>
    <property type="project" value="InterPro"/>
</dbReference>
<feature type="compositionally biased region" description="Basic and acidic residues" evidence="1">
    <location>
        <begin position="80"/>
        <end position="91"/>
    </location>
</feature>
<gene>
    <name evidence="3" type="ORF">GBA65_11395</name>
</gene>
<protein>
    <recommendedName>
        <fullName evidence="2">PRC-barrel domain-containing protein</fullName>
    </recommendedName>
</protein>
<reference evidence="3 4" key="1">
    <citation type="submission" date="2019-10" db="EMBL/GenBank/DDBJ databases">
        <title>Rubrobacter sp nov SCSIO 52915 isolated from a deep-sea sediment in the South China Sea.</title>
        <authorList>
            <person name="Chen R.W."/>
        </authorList>
    </citation>
    <scope>NUCLEOTIDE SEQUENCE [LARGE SCALE GENOMIC DNA]</scope>
    <source>
        <strain evidence="3 4">SCSIO 52915</strain>
    </source>
</reference>
<organism evidence="3 4">
    <name type="scientific">Rubrobacter marinus</name>
    <dbReference type="NCBI Taxonomy" id="2653852"/>
    <lineage>
        <taxon>Bacteria</taxon>
        <taxon>Bacillati</taxon>
        <taxon>Actinomycetota</taxon>
        <taxon>Rubrobacteria</taxon>
        <taxon>Rubrobacterales</taxon>
        <taxon>Rubrobacteraceae</taxon>
        <taxon>Rubrobacter</taxon>
    </lineage>
</organism>
<dbReference type="EMBL" id="CP045121">
    <property type="protein sequence ID" value="QIN79028.1"/>
    <property type="molecule type" value="Genomic_DNA"/>
</dbReference>
<dbReference type="InterPro" id="IPR014747">
    <property type="entry name" value="Bac_photo_RC_H_C"/>
</dbReference>
<keyword evidence="4" id="KW-1185">Reference proteome</keyword>
<proteinExistence type="predicted"/>
<feature type="domain" description="PRC-barrel" evidence="2">
    <location>
        <begin position="17"/>
        <end position="83"/>
    </location>
</feature>
<feature type="region of interest" description="Disordered" evidence="1">
    <location>
        <begin position="80"/>
        <end position="178"/>
    </location>
</feature>
<evidence type="ECO:0000313" key="4">
    <source>
        <dbReference type="Proteomes" id="UP000502706"/>
    </source>
</evidence>
<accession>A0A6G8PXY3</accession>
<name>A0A6G8PXY3_9ACTN</name>
<dbReference type="SUPFAM" id="SSF50346">
    <property type="entry name" value="PRC-barrel domain"/>
    <property type="match status" value="1"/>
</dbReference>
<dbReference type="Gene3D" id="3.90.50.10">
    <property type="entry name" value="Photosynthetic Reaction Center, subunit H, domain 2"/>
    <property type="match status" value="1"/>
</dbReference>
<evidence type="ECO:0000259" key="2">
    <source>
        <dbReference type="Pfam" id="PF05239"/>
    </source>
</evidence>
<feature type="compositionally biased region" description="Low complexity" evidence="1">
    <location>
        <begin position="120"/>
        <end position="129"/>
    </location>
</feature>
<dbReference type="InterPro" id="IPR011033">
    <property type="entry name" value="PRC_barrel-like_sf"/>
</dbReference>
<dbReference type="Proteomes" id="UP000502706">
    <property type="component" value="Chromosome"/>
</dbReference>
<dbReference type="InterPro" id="IPR027275">
    <property type="entry name" value="PRC-brl_dom"/>
</dbReference>
<feature type="compositionally biased region" description="Low complexity" evidence="1">
    <location>
        <begin position="97"/>
        <end position="110"/>
    </location>
</feature>
<evidence type="ECO:0000256" key="1">
    <source>
        <dbReference type="SAM" id="MobiDB-lite"/>
    </source>
</evidence>
<dbReference type="KEGG" id="rmar:GBA65_11395"/>